<comment type="caution">
    <text evidence="2">The sequence shown here is derived from an EMBL/GenBank/DDBJ whole genome shotgun (WGS) entry which is preliminary data.</text>
</comment>
<feature type="transmembrane region" description="Helical" evidence="1">
    <location>
        <begin position="42"/>
        <end position="62"/>
    </location>
</feature>
<accession>A0AAV6ZN08</accession>
<protein>
    <recommendedName>
        <fullName evidence="4">TIL domain-containing protein</fullName>
    </recommendedName>
</protein>
<proteinExistence type="predicted"/>
<sequence length="116" mass="12469">MSVIGSWSGDVRYKVCSYKHLRLLRKTPGQEDLADSAAMSPITALILFSAFILTSSVASAFYDPCVEEAVRPCCADCLQTCSTGDVTCKYQCGISCKCKALGLVLGPGNKCFPRKT</sequence>
<reference evidence="2" key="1">
    <citation type="thesis" date="2020" institute="ProQuest LLC" country="789 East Eisenhower Parkway, Ann Arbor, MI, USA">
        <title>Comparative Genomics and Chromosome Evolution.</title>
        <authorList>
            <person name="Mudd A.B."/>
        </authorList>
    </citation>
    <scope>NUCLEOTIDE SEQUENCE</scope>
    <source>
        <strain evidence="2">237g6f4</strain>
        <tissue evidence="2">Blood</tissue>
    </source>
</reference>
<keyword evidence="1" id="KW-1133">Transmembrane helix</keyword>
<dbReference type="EMBL" id="WNYA01000322">
    <property type="protein sequence ID" value="KAG8548792.1"/>
    <property type="molecule type" value="Genomic_DNA"/>
</dbReference>
<name>A0AAV6ZN08_ENGPU</name>
<organism evidence="2 3">
    <name type="scientific">Engystomops pustulosus</name>
    <name type="common">Tungara frog</name>
    <name type="synonym">Physalaemus pustulosus</name>
    <dbReference type="NCBI Taxonomy" id="76066"/>
    <lineage>
        <taxon>Eukaryota</taxon>
        <taxon>Metazoa</taxon>
        <taxon>Chordata</taxon>
        <taxon>Craniata</taxon>
        <taxon>Vertebrata</taxon>
        <taxon>Euteleostomi</taxon>
        <taxon>Amphibia</taxon>
        <taxon>Batrachia</taxon>
        <taxon>Anura</taxon>
        <taxon>Neobatrachia</taxon>
        <taxon>Hyloidea</taxon>
        <taxon>Leptodactylidae</taxon>
        <taxon>Leiuperinae</taxon>
        <taxon>Engystomops</taxon>
    </lineage>
</organism>
<evidence type="ECO:0000256" key="1">
    <source>
        <dbReference type="SAM" id="Phobius"/>
    </source>
</evidence>
<keyword evidence="3" id="KW-1185">Reference proteome</keyword>
<dbReference type="AlphaFoldDB" id="A0AAV6ZN08"/>
<dbReference type="Proteomes" id="UP000824782">
    <property type="component" value="Unassembled WGS sequence"/>
</dbReference>
<keyword evidence="1" id="KW-0472">Membrane</keyword>
<evidence type="ECO:0000313" key="2">
    <source>
        <dbReference type="EMBL" id="KAG8548792.1"/>
    </source>
</evidence>
<keyword evidence="1" id="KW-0812">Transmembrane</keyword>
<gene>
    <name evidence="2" type="ORF">GDO81_024130</name>
</gene>
<evidence type="ECO:0000313" key="3">
    <source>
        <dbReference type="Proteomes" id="UP000824782"/>
    </source>
</evidence>
<evidence type="ECO:0008006" key="4">
    <source>
        <dbReference type="Google" id="ProtNLM"/>
    </source>
</evidence>